<feature type="region of interest" description="Disordered" evidence="1">
    <location>
        <begin position="32"/>
        <end position="65"/>
    </location>
</feature>
<sequence>MGFLFGLGAGIWLGASIGVFVASLLQMTKDNDCDTRNDEPNVPGLRKAADSSTLEQLRKVPVTTP</sequence>
<accession>A0ABM7U3H0</accession>
<dbReference type="Proteomes" id="UP001319874">
    <property type="component" value="Plasmid pPT70"/>
</dbReference>
<organism evidence="2 3">
    <name type="scientific">Paraburkholderia terrae</name>
    <dbReference type="NCBI Taxonomy" id="311230"/>
    <lineage>
        <taxon>Bacteria</taxon>
        <taxon>Pseudomonadati</taxon>
        <taxon>Pseudomonadota</taxon>
        <taxon>Betaproteobacteria</taxon>
        <taxon>Burkholderiales</taxon>
        <taxon>Burkholderiaceae</taxon>
        <taxon>Paraburkholderia</taxon>
    </lineage>
</organism>
<proteinExistence type="predicted"/>
<name>A0ABM7U3H0_9BURK</name>
<geneLocation type="plasmid" evidence="2 3">
    <name>pPT70</name>
</geneLocation>
<reference evidence="2 3" key="1">
    <citation type="journal article" date="2022" name="Front. Microbiol.">
        <title>Identification and characterization of a novel class of self-sufficient cytochrome P450 hydroxylase involved in cyclohexanecarboxylate degradation in Paraburkholderia terrae strain KU-64.</title>
        <authorList>
            <person name="Yamamoto T."/>
            <person name="Hasegawa Y."/>
            <person name="Iwaki H."/>
        </authorList>
    </citation>
    <scope>NUCLEOTIDE SEQUENCE [LARGE SCALE GENOMIC DNA]</scope>
    <source>
        <strain evidence="2 3">KU-64</strain>
    </source>
</reference>
<gene>
    <name evidence="2" type="ORF">PTKU64_93890</name>
</gene>
<evidence type="ECO:0000313" key="3">
    <source>
        <dbReference type="Proteomes" id="UP001319874"/>
    </source>
</evidence>
<evidence type="ECO:0000256" key="1">
    <source>
        <dbReference type="SAM" id="MobiDB-lite"/>
    </source>
</evidence>
<keyword evidence="2" id="KW-0614">Plasmid</keyword>
<protein>
    <submittedName>
        <fullName evidence="2">Uncharacterized protein</fullName>
    </submittedName>
</protein>
<dbReference type="EMBL" id="AP024960">
    <property type="protein sequence ID" value="BCZ85714.1"/>
    <property type="molecule type" value="Genomic_DNA"/>
</dbReference>
<evidence type="ECO:0000313" key="2">
    <source>
        <dbReference type="EMBL" id="BCZ85714.1"/>
    </source>
</evidence>
<keyword evidence="3" id="KW-1185">Reference proteome</keyword>